<evidence type="ECO:0008006" key="3">
    <source>
        <dbReference type="Google" id="ProtNLM"/>
    </source>
</evidence>
<sequence>MTVTLTILGLAAAGIGAVALVDRQPAQATQVPGDRMAELLKDTLPPGATRQARGTGTRSETGASAEIQYDEGRGFGRVALSVGRLPGPVSEVGCLVLAHYPYEQCTDTTLADGSRLVMSKGYEVATDPTSPRRWYAEMTTRDGEQVHAVAWSPEKGTAADGTRIDPPLSVGQLTDIVTAQAWKAVIEVLPGSPPPAREPANGRVTPVLEKARIQSTLKNLLPTSLRTARESGSPKGYASLTVDDGKGESLIEVTVQRWKPDSVEMRKAFANAATRPDGSRFVTRKTPSPSGNKGEFQWEADILHPDGLRIHVGTLNTAAFGLPVNRPAPALTTGQLAAIALADDWKR</sequence>
<organism evidence="1 2">
    <name type="scientific">Streptomyces cadmiisoli</name>
    <dbReference type="NCBI Taxonomy" id="2184053"/>
    <lineage>
        <taxon>Bacteria</taxon>
        <taxon>Bacillati</taxon>
        <taxon>Actinomycetota</taxon>
        <taxon>Actinomycetes</taxon>
        <taxon>Kitasatosporales</taxon>
        <taxon>Streptomycetaceae</taxon>
        <taxon>Streptomyces</taxon>
        <taxon>Streptomyces aurantiacus group</taxon>
    </lineage>
</organism>
<dbReference type="EMBL" id="CP030073">
    <property type="protein sequence ID" value="AWW39590.1"/>
    <property type="molecule type" value="Genomic_DNA"/>
</dbReference>
<accession>A0A2Z4J3M6</accession>
<dbReference type="Proteomes" id="UP000249616">
    <property type="component" value="Chromosome"/>
</dbReference>
<dbReference type="KEGG" id="scad:DN051_25425"/>
<evidence type="ECO:0000313" key="2">
    <source>
        <dbReference type="Proteomes" id="UP000249616"/>
    </source>
</evidence>
<proteinExistence type="predicted"/>
<protein>
    <recommendedName>
        <fullName evidence="3">LigA protein</fullName>
    </recommendedName>
</protein>
<evidence type="ECO:0000313" key="1">
    <source>
        <dbReference type="EMBL" id="AWW39590.1"/>
    </source>
</evidence>
<reference evidence="1 2" key="1">
    <citation type="journal article" date="2019" name="Int. J. Syst. Evol. Microbiol.">
        <title>Streptomyces cadmiisoli sp. nov., a novel actinomycete isolated from cadmium-contaminated soil.</title>
        <authorList>
            <person name="Li K."/>
            <person name="Tang X."/>
            <person name="Zhao J."/>
            <person name="Guo Y."/>
            <person name="Tang Y."/>
            <person name="Gao J."/>
        </authorList>
    </citation>
    <scope>NUCLEOTIDE SEQUENCE [LARGE SCALE GENOMIC DNA]</scope>
    <source>
        <strain evidence="1 2">ZFG47</strain>
    </source>
</reference>
<keyword evidence="2" id="KW-1185">Reference proteome</keyword>
<name>A0A2Z4J3M6_9ACTN</name>
<dbReference type="RefSeq" id="WP_112439571.1">
    <property type="nucleotide sequence ID" value="NZ_CP030073.1"/>
</dbReference>
<dbReference type="AlphaFoldDB" id="A0A2Z4J3M6"/>
<gene>
    <name evidence="1" type="ORF">DN051_25425</name>
</gene>